<dbReference type="EMBL" id="JDRY01000030">
    <property type="protein sequence ID" value="KGM99745.1"/>
    <property type="molecule type" value="Genomic_DNA"/>
</dbReference>
<dbReference type="RefSeq" id="WP_039256707.1">
    <property type="nucleotide sequence ID" value="NZ_JDRY01000030.1"/>
</dbReference>
<evidence type="ECO:0000256" key="1">
    <source>
        <dbReference type="SAM" id="Coils"/>
    </source>
</evidence>
<feature type="coiled-coil region" evidence="1">
    <location>
        <begin position="34"/>
        <end position="61"/>
    </location>
</feature>
<evidence type="ECO:0000313" key="2">
    <source>
        <dbReference type="EMBL" id="KGM99745.1"/>
    </source>
</evidence>
<organism evidence="2 3">
    <name type="scientific">Clostridium botulinum C/D str. DC5</name>
    <dbReference type="NCBI Taxonomy" id="1443128"/>
    <lineage>
        <taxon>Bacteria</taxon>
        <taxon>Bacillati</taxon>
        <taxon>Bacillota</taxon>
        <taxon>Clostridia</taxon>
        <taxon>Eubacteriales</taxon>
        <taxon>Clostridiaceae</taxon>
        <taxon>Clostridium</taxon>
    </lineage>
</organism>
<dbReference type="AlphaFoldDB" id="A0A0A0IJP3"/>
<name>A0A0A0IJP3_CLOBO</name>
<protein>
    <submittedName>
        <fullName evidence="2">Uncharacterized protein</fullName>
    </submittedName>
</protein>
<dbReference type="Proteomes" id="UP000030014">
    <property type="component" value="Unassembled WGS sequence"/>
</dbReference>
<comment type="caution">
    <text evidence="2">The sequence shown here is derived from an EMBL/GenBank/DDBJ whole genome shotgun (WGS) entry which is preliminary data.</text>
</comment>
<keyword evidence="1" id="KW-0175">Coiled coil</keyword>
<sequence>MNKGLNKIIGIFLVVFLIANVITVIRFNNITEDINRNFNKLNYLEKNIDELSENINKVNSRQDWITSKDYKVLEIDKDYKNITIMIYGNLKELENNSKMYLLYGKVGKTSSDEIEWNKVSLDVSYGLKFSKTLKLPYNEDYRFKVLAESPTKSRSEELLYVYFKNEIKNRISTHIFENTNSNDKDKDYTRLDVNIDNNYKSQKKFKVKNILINVYKNNKIEDTISVYEDGKLVKNSDIKEIPNYDKNNNLIDNDDGKVEKLNYNVKIKNDDKEGPKKKFEIVIEDYMGQKFIEEYPKAK</sequence>
<gene>
    <name evidence="2" type="ORF">Z955_06195</name>
</gene>
<proteinExistence type="predicted"/>
<accession>A0A0A0IJP3</accession>
<evidence type="ECO:0000313" key="3">
    <source>
        <dbReference type="Proteomes" id="UP000030014"/>
    </source>
</evidence>
<reference evidence="2 3" key="1">
    <citation type="submission" date="2014-01" db="EMBL/GenBank/DDBJ databases">
        <title>Plasmidome dynamics in the species complex Clostridium novyi sensu lato converts strains of independent lineages into distinctly different pathogens.</title>
        <authorList>
            <person name="Skarin H."/>
            <person name="Segerman B."/>
        </authorList>
    </citation>
    <scope>NUCLEOTIDE SEQUENCE [LARGE SCALE GENOMIC DNA]</scope>
    <source>
        <strain evidence="2 3">DC5</strain>
    </source>
</reference>